<dbReference type="Pfam" id="PF20062">
    <property type="entry name" value="DUF6461"/>
    <property type="match status" value="1"/>
</dbReference>
<protein>
    <submittedName>
        <fullName evidence="1">Uncharacterized protein</fullName>
    </submittedName>
</protein>
<reference evidence="1 2" key="1">
    <citation type="journal article" date="2019" name="Int. J. Syst. Evol. Microbiol.">
        <title>The Global Catalogue of Microorganisms (GCM) 10K type strain sequencing project: providing services to taxonomists for standard genome sequencing and annotation.</title>
        <authorList>
            <consortium name="The Broad Institute Genomics Platform"/>
            <consortium name="The Broad Institute Genome Sequencing Center for Infectious Disease"/>
            <person name="Wu L."/>
            <person name="Ma J."/>
        </authorList>
    </citation>
    <scope>NUCLEOTIDE SEQUENCE [LARGE SCALE GENOMIC DNA]</scope>
    <source>
        <strain evidence="1 2">JCM 10696</strain>
    </source>
</reference>
<comment type="caution">
    <text evidence="1">The sequence shown here is derived from an EMBL/GenBank/DDBJ whole genome shotgun (WGS) entry which is preliminary data.</text>
</comment>
<evidence type="ECO:0000313" key="1">
    <source>
        <dbReference type="EMBL" id="GAA0956695.1"/>
    </source>
</evidence>
<name>A0ABN1RGB4_9ACTN</name>
<dbReference type="InterPro" id="IPR045592">
    <property type="entry name" value="DUF6461"/>
</dbReference>
<proteinExistence type="predicted"/>
<dbReference type="EMBL" id="BAAAHH010000018">
    <property type="protein sequence ID" value="GAA0956695.1"/>
    <property type="molecule type" value="Genomic_DNA"/>
</dbReference>
<accession>A0ABN1RGB4</accession>
<sequence length="239" mass="26134">MIEEVRGLGYDVEDACVTWPGMSVLSGSVRWVSVATRDDYAWIRHSSLGLAEGYYLTLADGISPQEFLARIGSELQDRADGIQGLRDWEEAFFDSGRYHDELLVGVAAVEGMGGAWAMGLATDSCIGVFDELMVPLSAGCRVITHGRNVNAVDLFRWYEDGELRTHFEPLFPTDRVGSDPDALAEEMRGAGFNLSDQPGHEGHTAATFALAERLTGVRITEALLSTSIYWPGCVEIPDL</sequence>
<dbReference type="Proteomes" id="UP001500665">
    <property type="component" value="Unassembled WGS sequence"/>
</dbReference>
<evidence type="ECO:0000313" key="2">
    <source>
        <dbReference type="Proteomes" id="UP001500665"/>
    </source>
</evidence>
<keyword evidence="2" id="KW-1185">Reference proteome</keyword>
<gene>
    <name evidence="1" type="ORF">GCM10009550_42960</name>
</gene>
<organism evidence="1 2">
    <name type="scientific">Actinocorallia libanotica</name>
    <dbReference type="NCBI Taxonomy" id="46162"/>
    <lineage>
        <taxon>Bacteria</taxon>
        <taxon>Bacillati</taxon>
        <taxon>Actinomycetota</taxon>
        <taxon>Actinomycetes</taxon>
        <taxon>Streptosporangiales</taxon>
        <taxon>Thermomonosporaceae</taxon>
        <taxon>Actinocorallia</taxon>
    </lineage>
</organism>